<accession>A0A7G1I0H2</accession>
<evidence type="ECO:0000313" key="2">
    <source>
        <dbReference type="EMBL" id="BCI64733.1"/>
    </source>
</evidence>
<name>A0A7G1I0H2_9BACT</name>
<gene>
    <name evidence="2" type="ORF">Cop2CBH44_30860</name>
</gene>
<protein>
    <recommendedName>
        <fullName evidence="4">Lipoprotein</fullName>
    </recommendedName>
</protein>
<reference evidence="3" key="1">
    <citation type="submission" date="2020-07" db="EMBL/GenBank/DDBJ databases">
        <title>Complete genome sequencing of Coprobacter sp. strain 2CBH44.</title>
        <authorList>
            <person name="Sakamoto M."/>
            <person name="Murakami T."/>
            <person name="Mori H."/>
        </authorList>
    </citation>
    <scope>NUCLEOTIDE SEQUENCE [LARGE SCALE GENOMIC DNA]</scope>
    <source>
        <strain evidence="3">2CBH44</strain>
    </source>
</reference>
<dbReference type="Proteomes" id="UP000594042">
    <property type="component" value="Chromosome"/>
</dbReference>
<evidence type="ECO:0008006" key="4">
    <source>
        <dbReference type="Google" id="ProtNLM"/>
    </source>
</evidence>
<dbReference type="Gene3D" id="2.60.40.2340">
    <property type="match status" value="1"/>
</dbReference>
<dbReference type="PROSITE" id="PS51257">
    <property type="entry name" value="PROKAR_LIPOPROTEIN"/>
    <property type="match status" value="1"/>
</dbReference>
<proteinExistence type="predicted"/>
<keyword evidence="3" id="KW-1185">Reference proteome</keyword>
<dbReference type="AlphaFoldDB" id="A0A7G1I0H2"/>
<dbReference type="KEGG" id="copr:Cop2CBH44_30860"/>
<dbReference type="EMBL" id="AP023322">
    <property type="protein sequence ID" value="BCI64733.1"/>
    <property type="molecule type" value="Genomic_DNA"/>
</dbReference>
<keyword evidence="1" id="KW-0732">Signal</keyword>
<dbReference type="RefSeq" id="WP_200755166.1">
    <property type="nucleotide sequence ID" value="NZ_AP023322.1"/>
</dbReference>
<feature type="signal peptide" evidence="1">
    <location>
        <begin position="1"/>
        <end position="19"/>
    </location>
</feature>
<organism evidence="2 3">
    <name type="scientific">Coprobacter secundus subsp. similis</name>
    <dbReference type="NCBI Taxonomy" id="2751153"/>
    <lineage>
        <taxon>Bacteria</taxon>
        <taxon>Pseudomonadati</taxon>
        <taxon>Bacteroidota</taxon>
        <taxon>Bacteroidia</taxon>
        <taxon>Bacteroidales</taxon>
        <taxon>Barnesiellaceae</taxon>
        <taxon>Coprobacter</taxon>
    </lineage>
</organism>
<sequence>MKKLIYILFVALLSVTAGCSKIDYEINDAYETANITGITIYATSENPVNIIESFEIDMENAVVEAFVPEGTDLTHLRLVLTISTGATITPALSGFTDLSTPKEYTVTSPNGIKQTSWKVIVSITPPGGVGNE</sequence>
<evidence type="ECO:0000256" key="1">
    <source>
        <dbReference type="SAM" id="SignalP"/>
    </source>
</evidence>
<evidence type="ECO:0000313" key="3">
    <source>
        <dbReference type="Proteomes" id="UP000594042"/>
    </source>
</evidence>
<feature type="chain" id="PRO_5028904869" description="Lipoprotein" evidence="1">
    <location>
        <begin position="20"/>
        <end position="132"/>
    </location>
</feature>